<keyword evidence="6" id="KW-0443">Lipid metabolism</keyword>
<organism evidence="8">
    <name type="scientific">hydrothermal vent metagenome</name>
    <dbReference type="NCBI Taxonomy" id="652676"/>
    <lineage>
        <taxon>unclassified sequences</taxon>
        <taxon>metagenomes</taxon>
        <taxon>ecological metagenomes</taxon>
    </lineage>
</organism>
<dbReference type="GO" id="GO:0009245">
    <property type="term" value="P:lipid A biosynthetic process"/>
    <property type="evidence" value="ECO:0007669"/>
    <property type="project" value="UniProtKB-KW"/>
</dbReference>
<evidence type="ECO:0000256" key="6">
    <source>
        <dbReference type="ARBA" id="ARBA00023098"/>
    </source>
</evidence>
<dbReference type="InterPro" id="IPR003835">
    <property type="entry name" value="Glyco_trans_19"/>
</dbReference>
<keyword evidence="5 8" id="KW-0808">Transferase</keyword>
<keyword evidence="4 8" id="KW-0328">Glycosyltransferase</keyword>
<dbReference type="GO" id="GO:0016020">
    <property type="term" value="C:membrane"/>
    <property type="evidence" value="ECO:0007669"/>
    <property type="project" value="GOC"/>
</dbReference>
<evidence type="ECO:0000256" key="7">
    <source>
        <dbReference type="ARBA" id="ARBA00048975"/>
    </source>
</evidence>
<dbReference type="Gene3D" id="3.40.50.2000">
    <property type="entry name" value="Glycogen Phosphorylase B"/>
    <property type="match status" value="2"/>
</dbReference>
<sequence>MSTETLHKPSEKSPRIMIIAGEASGDLHGGRLAKALLSQNRPIELIGFGGTAMQQAGVDIRYDIKKLGIVGLIEILFHLRVIWEAYRYAISLLKSQVALLVLIDFSGFNLRVAKAAKKMGIPVVYYVSPQVWAWRSGRVQTIAKYVDQMIVILPFEKAIYDKAHVPCEFVGHPLLDELSEIKKADKNIKRNNNEKTPTIALLPGSRKREVLSLLPAMLAALERIQEEFPGLQVLIPVASSLPTELILELTTASPLPITLIKGSVYDVLFQADVAIIASGTATLQGALANIPMVIVYKISRISYILARYLIQIQSMSLANIVADKPFIPELVQENVSATRISSEIRHLLTDKDAYKKMKQNLSEVSSRLGSPGASNRAAKIIYRLLDKQSRPAAPSGQYS</sequence>
<comment type="catalytic activity">
    <reaction evidence="7">
        <text>a lipid X + a UDP-2-N,3-O-bis[(3R)-3-hydroxyacyl]-alpha-D-glucosamine = a lipid A disaccharide + UDP + H(+)</text>
        <dbReference type="Rhea" id="RHEA:67828"/>
        <dbReference type="ChEBI" id="CHEBI:15378"/>
        <dbReference type="ChEBI" id="CHEBI:58223"/>
        <dbReference type="ChEBI" id="CHEBI:137748"/>
        <dbReference type="ChEBI" id="CHEBI:176338"/>
        <dbReference type="ChEBI" id="CHEBI:176343"/>
        <dbReference type="EC" id="2.4.1.182"/>
    </reaction>
</comment>
<dbReference type="Pfam" id="PF02684">
    <property type="entry name" value="LpxB"/>
    <property type="match status" value="1"/>
</dbReference>
<dbReference type="PANTHER" id="PTHR30372:SF4">
    <property type="entry name" value="LIPID-A-DISACCHARIDE SYNTHASE, MITOCHONDRIAL-RELATED"/>
    <property type="match status" value="1"/>
</dbReference>
<protein>
    <recommendedName>
        <fullName evidence="1">lipid-A-disaccharide synthase</fullName>
        <ecNumber evidence="1">2.4.1.182</ecNumber>
    </recommendedName>
</protein>
<dbReference type="GO" id="GO:0008915">
    <property type="term" value="F:lipid-A-disaccharide synthase activity"/>
    <property type="evidence" value="ECO:0007669"/>
    <property type="project" value="UniProtKB-EC"/>
</dbReference>
<dbReference type="HAMAP" id="MF_00392">
    <property type="entry name" value="LpxB"/>
    <property type="match status" value="1"/>
</dbReference>
<evidence type="ECO:0000256" key="4">
    <source>
        <dbReference type="ARBA" id="ARBA00022676"/>
    </source>
</evidence>
<dbReference type="EMBL" id="UOGF01000077">
    <property type="protein sequence ID" value="VAX31630.1"/>
    <property type="molecule type" value="Genomic_DNA"/>
</dbReference>
<name>A0A3B1D9X3_9ZZZZ</name>
<proteinExistence type="inferred from homology"/>
<keyword evidence="3" id="KW-0441">Lipid A biosynthesis</keyword>
<evidence type="ECO:0000256" key="2">
    <source>
        <dbReference type="ARBA" id="ARBA00022516"/>
    </source>
</evidence>
<dbReference type="PANTHER" id="PTHR30372">
    <property type="entry name" value="LIPID-A-DISACCHARIDE SYNTHASE"/>
    <property type="match status" value="1"/>
</dbReference>
<gene>
    <name evidence="8" type="ORF">MNBD_NITROSPIRAE01-1974</name>
</gene>
<reference evidence="8" key="1">
    <citation type="submission" date="2018-06" db="EMBL/GenBank/DDBJ databases">
        <authorList>
            <person name="Zhirakovskaya E."/>
        </authorList>
    </citation>
    <scope>NUCLEOTIDE SEQUENCE</scope>
</reference>
<accession>A0A3B1D9X3</accession>
<keyword evidence="2" id="KW-0444">Lipid biosynthesis</keyword>
<evidence type="ECO:0000313" key="8">
    <source>
        <dbReference type="EMBL" id="VAX31630.1"/>
    </source>
</evidence>
<dbReference type="AlphaFoldDB" id="A0A3B1D9X3"/>
<dbReference type="SUPFAM" id="SSF53756">
    <property type="entry name" value="UDP-Glycosyltransferase/glycogen phosphorylase"/>
    <property type="match status" value="1"/>
</dbReference>
<evidence type="ECO:0000256" key="5">
    <source>
        <dbReference type="ARBA" id="ARBA00022679"/>
    </source>
</evidence>
<dbReference type="EC" id="2.4.1.182" evidence="1"/>
<evidence type="ECO:0000256" key="3">
    <source>
        <dbReference type="ARBA" id="ARBA00022556"/>
    </source>
</evidence>
<dbReference type="NCBIfam" id="TIGR00215">
    <property type="entry name" value="lpxB"/>
    <property type="match status" value="1"/>
</dbReference>
<evidence type="ECO:0000256" key="1">
    <source>
        <dbReference type="ARBA" id="ARBA00012687"/>
    </source>
</evidence>
<dbReference type="GO" id="GO:0005543">
    <property type="term" value="F:phospholipid binding"/>
    <property type="evidence" value="ECO:0007669"/>
    <property type="project" value="TreeGrafter"/>
</dbReference>